<dbReference type="SUPFAM" id="SSF48452">
    <property type="entry name" value="TPR-like"/>
    <property type="match status" value="1"/>
</dbReference>
<dbReference type="PANTHER" id="PTHR44943">
    <property type="entry name" value="CELLULOSE SYNTHASE OPERON PROTEIN C"/>
    <property type="match status" value="1"/>
</dbReference>
<accession>A0A937FHM4</accession>
<dbReference type="PROSITE" id="PS50005">
    <property type="entry name" value="TPR"/>
    <property type="match status" value="1"/>
</dbReference>
<dbReference type="InterPro" id="IPR011990">
    <property type="entry name" value="TPR-like_helical_dom_sf"/>
</dbReference>
<keyword evidence="2 3" id="KW-0802">TPR repeat</keyword>
<dbReference type="InterPro" id="IPR051685">
    <property type="entry name" value="Ycf3/AcsC/BcsC/TPR_MFPF"/>
</dbReference>
<gene>
    <name evidence="4" type="ORF">JK634_17260</name>
</gene>
<dbReference type="SMART" id="SM00028">
    <property type="entry name" value="TPR"/>
    <property type="match status" value="2"/>
</dbReference>
<dbReference type="EMBL" id="JAESWA010000025">
    <property type="protein sequence ID" value="MBL4933544.1"/>
    <property type="molecule type" value="Genomic_DNA"/>
</dbReference>
<comment type="caution">
    <text evidence="4">The sequence shown here is derived from an EMBL/GenBank/DDBJ whole genome shotgun (WGS) entry which is preliminary data.</text>
</comment>
<keyword evidence="5" id="KW-1185">Reference proteome</keyword>
<dbReference type="InterPro" id="IPR019734">
    <property type="entry name" value="TPR_rpt"/>
</dbReference>
<dbReference type="Gene3D" id="1.25.40.10">
    <property type="entry name" value="Tetratricopeptide repeat domain"/>
    <property type="match status" value="1"/>
</dbReference>
<dbReference type="AlphaFoldDB" id="A0A937FHM4"/>
<dbReference type="Proteomes" id="UP000623681">
    <property type="component" value="Unassembled WGS sequence"/>
</dbReference>
<feature type="repeat" description="TPR" evidence="3">
    <location>
        <begin position="68"/>
        <end position="101"/>
    </location>
</feature>
<protein>
    <submittedName>
        <fullName evidence="4">Tetratricopeptide repeat protein</fullName>
    </submittedName>
</protein>
<evidence type="ECO:0000256" key="1">
    <source>
        <dbReference type="ARBA" id="ARBA00022737"/>
    </source>
</evidence>
<proteinExistence type="predicted"/>
<dbReference type="RefSeq" id="WP_202768985.1">
    <property type="nucleotide sequence ID" value="NZ_JAESWA010000025.1"/>
</dbReference>
<evidence type="ECO:0000256" key="2">
    <source>
        <dbReference type="ARBA" id="ARBA00022803"/>
    </source>
</evidence>
<reference evidence="4" key="1">
    <citation type="submission" date="2021-01" db="EMBL/GenBank/DDBJ databases">
        <title>Genome public.</title>
        <authorList>
            <person name="Liu C."/>
            <person name="Sun Q."/>
        </authorList>
    </citation>
    <scope>NUCLEOTIDE SEQUENCE</scope>
    <source>
        <strain evidence="4">YIM B02565</strain>
    </source>
</reference>
<dbReference type="SUPFAM" id="SSF53756">
    <property type="entry name" value="UDP-Glycosyltransferase/glycogen phosphorylase"/>
    <property type="match status" value="1"/>
</dbReference>
<evidence type="ECO:0000256" key="3">
    <source>
        <dbReference type="PROSITE-ProRule" id="PRU00339"/>
    </source>
</evidence>
<dbReference type="PANTHER" id="PTHR44943:SF8">
    <property type="entry name" value="TPR REPEAT-CONTAINING PROTEIN MJ0263"/>
    <property type="match status" value="1"/>
</dbReference>
<name>A0A937FHM4_9CLOT</name>
<evidence type="ECO:0000313" key="4">
    <source>
        <dbReference type="EMBL" id="MBL4933544.1"/>
    </source>
</evidence>
<sequence>MNINDAKGILLGKGMEELEKELFEKYKKIPQNHIESYSIRSTLLIYEKRYYEALDILHIGLGIDSNQFDLLYNTAYTYEQLNEYGEAIEFYKKASILNSDKEVNDKLVKRIEKLLDEHEASIIKKCEEEEEIKRKVTNEEYLNKELMKIIKDIEAHYPVEEWVMGDVHIWSLIRNTLYGIAVDNANKRNTDSTDKKEDYIHQIKVKKDSSWLEKKVDAVFLSRAGFRSEVDGVWYSRFCDPIADELENMGLKTLSLDYLMLDNIYRYPEYRPAVHIQQHLNYVVAKEDQDINLEYRLEGFNAFLYKLNRLREKTKLNIFDFSIKSIAIDYIRIRRMADYFKAIFYRVKPKLGFVSVFQNYIGYAFCLACKECGVTSVDISHGPGGENSIYLEWNKLPKWGYELLPNYFWSFDNVEASAIKKWTQNKPEIYGAVDGGDPWIEMCLKDDKRLLENINKYVEEKLGCILNKPNCVNILFAHTSPGVIPNRILDTIERSPSNWNWFIRFHPMTPNSDKNRDIRLLGSLKNSNLEYKYSTELPLLGLLNFMDMNINLGSSTTYEAMSFGVPSIILYGDEYYRTKFKMVFDKKLAIVATEEDNLLEIIEDQAKNVKALVKNVVIEPKIKSAVEEILKFSLNKTKPISNEQAYEELLFDIGVIDNYVQIELCIECSEIEKLRQYYTSITNDKEKELFINYLSRRVNGTKLENILKEFI</sequence>
<keyword evidence="1" id="KW-0677">Repeat</keyword>
<organism evidence="4 5">
    <name type="scientific">Clostridium paridis</name>
    <dbReference type="NCBI Taxonomy" id="2803863"/>
    <lineage>
        <taxon>Bacteria</taxon>
        <taxon>Bacillati</taxon>
        <taxon>Bacillota</taxon>
        <taxon>Clostridia</taxon>
        <taxon>Eubacteriales</taxon>
        <taxon>Clostridiaceae</taxon>
        <taxon>Clostridium</taxon>
    </lineage>
</organism>
<evidence type="ECO:0000313" key="5">
    <source>
        <dbReference type="Proteomes" id="UP000623681"/>
    </source>
</evidence>